<proteinExistence type="predicted"/>
<evidence type="ECO:0000313" key="2">
    <source>
        <dbReference type="EMBL" id="CAJ2512011.1"/>
    </source>
</evidence>
<dbReference type="EMBL" id="CAUWAG010000018">
    <property type="protein sequence ID" value="CAJ2512011.1"/>
    <property type="molecule type" value="Genomic_DNA"/>
</dbReference>
<accession>A0AAI8VQ62</accession>
<name>A0AAI8VQ62_9PEZI</name>
<reference evidence="2" key="1">
    <citation type="submission" date="2023-10" db="EMBL/GenBank/DDBJ databases">
        <authorList>
            <person name="Hackl T."/>
        </authorList>
    </citation>
    <scope>NUCLEOTIDE SEQUENCE</scope>
</reference>
<keyword evidence="1" id="KW-0812">Transmembrane</keyword>
<keyword evidence="3" id="KW-1185">Reference proteome</keyword>
<dbReference type="AlphaFoldDB" id="A0AAI8VQ62"/>
<sequence>MSSYKTYPTYQYQPGYNTEIYETDSESDPEYDEVPIVRSPVVKVAPANHGRRSITTEADLDPLFAASERARRRNTPWSATFQKLVPTLTTIVFVVLWLAFCWGLYLALWALVYKYEEWATANGFMDVPGLEVLHPEDTVYHPDNSASTTPNRTKFTTPEHPFWDNYRDVLTNNEYDSWFDDVDAGTEAINKIWNNIALPKNAEDDEQGKFYSEIIDHIKNRMRLVNHAKIVHKKFLDTRTRMVRDMIGSSTLWHMYVNGQFVNQANQEGVLWKPVATHFHQQHNGTLNNMTGVQYDNKTSAELTASARQVTDDLSEKHTELFRADGSDLDLIYSIRKELYEAESYEQLLIPRLATLERNFNLATSLDPKPDLWTPKLAAASQILQSKMLDLQTQYTEMTGHLIQIKQEFSKERQFTLQSEDDWQEWAKKATNVLQTWTSVLMDTQEGVLLMLRKKELERSKKELERSKKENATEIIDLDANWDAWKKRNCGSTSCYEPPSALKAVKDMFLSGSALPTAHVAQDEVEWSKNFNDSDKVRVWVGVYEKACCENGTLARLLRQGSRDMSKLTVVQSA</sequence>
<feature type="transmembrane region" description="Helical" evidence="1">
    <location>
        <begin position="91"/>
        <end position="112"/>
    </location>
</feature>
<organism evidence="2 3">
    <name type="scientific">Anthostomella pinea</name>
    <dbReference type="NCBI Taxonomy" id="933095"/>
    <lineage>
        <taxon>Eukaryota</taxon>
        <taxon>Fungi</taxon>
        <taxon>Dikarya</taxon>
        <taxon>Ascomycota</taxon>
        <taxon>Pezizomycotina</taxon>
        <taxon>Sordariomycetes</taxon>
        <taxon>Xylariomycetidae</taxon>
        <taxon>Xylariales</taxon>
        <taxon>Xylariaceae</taxon>
        <taxon>Anthostomella</taxon>
    </lineage>
</organism>
<evidence type="ECO:0000256" key="1">
    <source>
        <dbReference type="SAM" id="Phobius"/>
    </source>
</evidence>
<dbReference type="Proteomes" id="UP001295740">
    <property type="component" value="Unassembled WGS sequence"/>
</dbReference>
<comment type="caution">
    <text evidence="2">The sequence shown here is derived from an EMBL/GenBank/DDBJ whole genome shotgun (WGS) entry which is preliminary data.</text>
</comment>
<evidence type="ECO:0000313" key="3">
    <source>
        <dbReference type="Proteomes" id="UP001295740"/>
    </source>
</evidence>
<keyword evidence="1" id="KW-1133">Transmembrane helix</keyword>
<keyword evidence="1" id="KW-0472">Membrane</keyword>
<gene>
    <name evidence="2" type="ORF">KHLLAP_LOCUS12479</name>
</gene>
<protein>
    <submittedName>
        <fullName evidence="2">Uu.00g076360.m01.CDS01</fullName>
    </submittedName>
</protein>